<name>A0A9D7E6S3_9PROT</name>
<dbReference type="InterPro" id="IPR011322">
    <property type="entry name" value="N-reg_PII-like_a/b"/>
</dbReference>
<evidence type="ECO:0000256" key="1">
    <source>
        <dbReference type="ARBA" id="ARBA00010554"/>
    </source>
</evidence>
<gene>
    <name evidence="2" type="ORF">IPH26_20460</name>
</gene>
<proteinExistence type="inferred from homology"/>
<dbReference type="Proteomes" id="UP000807785">
    <property type="component" value="Unassembled WGS sequence"/>
</dbReference>
<dbReference type="SUPFAM" id="SSF54913">
    <property type="entry name" value="GlnB-like"/>
    <property type="match status" value="1"/>
</dbReference>
<dbReference type="InterPro" id="IPR003793">
    <property type="entry name" value="UPF0166"/>
</dbReference>
<dbReference type="AlphaFoldDB" id="A0A9D7E6S3"/>
<comment type="similarity">
    <text evidence="1">Belongs to the UPF0166 family.</text>
</comment>
<dbReference type="Pfam" id="PF02641">
    <property type="entry name" value="DUF190"/>
    <property type="match status" value="1"/>
</dbReference>
<organism evidence="2 3">
    <name type="scientific">Candidatus Methylophosphatis roskildensis</name>
    <dbReference type="NCBI Taxonomy" id="2899263"/>
    <lineage>
        <taxon>Bacteria</taxon>
        <taxon>Pseudomonadati</taxon>
        <taxon>Pseudomonadota</taxon>
        <taxon>Betaproteobacteria</taxon>
        <taxon>Nitrosomonadales</taxon>
        <taxon>Sterolibacteriaceae</taxon>
        <taxon>Candidatus Methylophosphatis</taxon>
    </lineage>
</organism>
<comment type="caution">
    <text evidence="2">The sequence shown here is derived from an EMBL/GenBank/DDBJ whole genome shotgun (WGS) entry which is preliminary data.</text>
</comment>
<evidence type="ECO:0000313" key="3">
    <source>
        <dbReference type="Proteomes" id="UP000807785"/>
    </source>
</evidence>
<dbReference type="InterPro" id="IPR015867">
    <property type="entry name" value="N-reg_PII/ATP_PRibTrfase_C"/>
</dbReference>
<dbReference type="EMBL" id="JADJEV010000005">
    <property type="protein sequence ID" value="MBK6975209.1"/>
    <property type="molecule type" value="Genomic_DNA"/>
</dbReference>
<reference evidence="2" key="1">
    <citation type="submission" date="2020-10" db="EMBL/GenBank/DDBJ databases">
        <title>Connecting structure to function with the recovery of over 1000 high-quality activated sludge metagenome-assembled genomes encoding full-length rRNA genes using long-read sequencing.</title>
        <authorList>
            <person name="Singleton C.M."/>
            <person name="Petriglieri F."/>
            <person name="Kristensen J.M."/>
            <person name="Kirkegaard R.H."/>
            <person name="Michaelsen T.Y."/>
            <person name="Andersen M.H."/>
            <person name="Karst S.M."/>
            <person name="Dueholm M.S."/>
            <person name="Nielsen P.H."/>
            <person name="Albertsen M."/>
        </authorList>
    </citation>
    <scope>NUCLEOTIDE SEQUENCE</scope>
    <source>
        <strain evidence="2">Bjer_18-Q3-R1-45_BAT3C.347</strain>
    </source>
</reference>
<protein>
    <submittedName>
        <fullName evidence="2">DUF190 domain-containing protein</fullName>
    </submittedName>
</protein>
<accession>A0A9D7E6S3</accession>
<evidence type="ECO:0000313" key="2">
    <source>
        <dbReference type="EMBL" id="MBK6975209.1"/>
    </source>
</evidence>
<dbReference type="Gene3D" id="3.30.70.120">
    <property type="match status" value="1"/>
</dbReference>
<sequence>MKGTYLKFFVDEGMRLHGILGYEWLLEQARAAGLPGGLAFRAIAGYGRHGVMHQDHFFELAGQLPVEVGFVVTDAEADRLLALLAAEKVSLFYVRHPVDSGFTAERKG</sequence>